<dbReference type="Proteomes" id="UP001497444">
    <property type="component" value="Chromosome 4"/>
</dbReference>
<dbReference type="InterPro" id="IPR011009">
    <property type="entry name" value="Kinase-like_dom_sf"/>
</dbReference>
<dbReference type="InterPro" id="IPR000719">
    <property type="entry name" value="Prot_kinase_dom"/>
</dbReference>
<accession>A0ABP0X053</accession>
<dbReference type="InterPro" id="IPR051681">
    <property type="entry name" value="Ser/Thr_Kinases-Pseudokinases"/>
</dbReference>
<protein>
    <recommendedName>
        <fullName evidence="1">Protein kinase domain-containing protein</fullName>
    </recommendedName>
</protein>
<dbReference type="Gene3D" id="1.10.510.10">
    <property type="entry name" value="Transferase(Phosphotransferase) domain 1"/>
    <property type="match status" value="1"/>
</dbReference>
<dbReference type="SMART" id="SM00220">
    <property type="entry name" value="S_TKc"/>
    <property type="match status" value="1"/>
</dbReference>
<dbReference type="SUPFAM" id="SSF56112">
    <property type="entry name" value="Protein kinase-like (PK-like)"/>
    <property type="match status" value="1"/>
</dbReference>
<reference evidence="2" key="1">
    <citation type="submission" date="2024-02" db="EMBL/GenBank/DDBJ databases">
        <authorList>
            <consortium name="ELIXIR-Norway"/>
            <consortium name="Elixir Norway"/>
        </authorList>
    </citation>
    <scope>NUCLEOTIDE SEQUENCE</scope>
</reference>
<evidence type="ECO:0000313" key="2">
    <source>
        <dbReference type="EMBL" id="CAK9271273.1"/>
    </source>
</evidence>
<dbReference type="EMBL" id="OZ020099">
    <property type="protein sequence ID" value="CAK9271273.1"/>
    <property type="molecule type" value="Genomic_DNA"/>
</dbReference>
<dbReference type="PANTHER" id="PTHR44329">
    <property type="entry name" value="SERINE/THREONINE-PROTEIN KINASE TNNI3K-RELATED"/>
    <property type="match status" value="1"/>
</dbReference>
<feature type="domain" description="Protein kinase" evidence="1">
    <location>
        <begin position="213"/>
        <end position="487"/>
    </location>
</feature>
<dbReference type="InterPro" id="IPR001245">
    <property type="entry name" value="Ser-Thr/Tyr_kinase_cat_dom"/>
</dbReference>
<organism evidence="2 3">
    <name type="scientific">Sphagnum jensenii</name>
    <dbReference type="NCBI Taxonomy" id="128206"/>
    <lineage>
        <taxon>Eukaryota</taxon>
        <taxon>Viridiplantae</taxon>
        <taxon>Streptophyta</taxon>
        <taxon>Embryophyta</taxon>
        <taxon>Bryophyta</taxon>
        <taxon>Sphagnophytina</taxon>
        <taxon>Sphagnopsida</taxon>
        <taxon>Sphagnales</taxon>
        <taxon>Sphagnaceae</taxon>
        <taxon>Sphagnum</taxon>
    </lineage>
</organism>
<keyword evidence="3" id="KW-1185">Reference proteome</keyword>
<dbReference type="CDD" id="cd13999">
    <property type="entry name" value="STKc_MAP3K-like"/>
    <property type="match status" value="1"/>
</dbReference>
<proteinExistence type="predicted"/>
<dbReference type="PROSITE" id="PS50011">
    <property type="entry name" value="PROTEIN_KINASE_DOM"/>
    <property type="match status" value="1"/>
</dbReference>
<dbReference type="PANTHER" id="PTHR44329:SF260">
    <property type="entry name" value="PROTEIN KINASE DOMAIN-CONTAINING PROTEIN"/>
    <property type="match status" value="1"/>
</dbReference>
<name>A0ABP0X053_9BRYO</name>
<dbReference type="Pfam" id="PF07714">
    <property type="entry name" value="PK_Tyr_Ser-Thr"/>
    <property type="match status" value="1"/>
</dbReference>
<gene>
    <name evidence="2" type="ORF">CSSPJE1EN1_LOCUS16751</name>
</gene>
<evidence type="ECO:0000313" key="3">
    <source>
        <dbReference type="Proteomes" id="UP001497444"/>
    </source>
</evidence>
<sequence length="511" mass="57971">MRTLSDLYKESRDVAKVLSLQPTKVKFNKSLCTLLGKMYMTCLDDLDRYVYREGVLLIDPLYKAAVAELRRIMFCGEMLVTHWTSKDWWKSVITSSDSASLQEKVVLHLRELLACVNALKAIANASVKLPFGHHRRADLLPLEDCGLRMSDVEEACKRDVDSLMHSTKEFLQGRFHRTSTVKLARHLLAGFEAEFSNDGQHPHFIEYADVHIHNDKPLGEPGSSGSVYKCEFLGLMAAAKVFKCNPTNRMAVENEANLLSRMRHPNIVRFIGYTFDENRNVIVTELMSKDLRSYLDEKMSASDRGSPDLSLLEVINIMLQIAQAVNFLHENGVMHRDLKANNALVNVVEGGGQDEQQRLSLSSVQVKLTDFGLSKLKLNDSEYTTMMVGTTPWMAPEVFGDETNPEKYTKSADIYSFGMMFFEVLTGEIPYSGIPRSKLLQSIREGRRPCLPPSCPVHLCEFIKRCWATRATDRPHFSEICRVLVNFKGKILGVLYPSPQKFTMEDETEHI</sequence>
<evidence type="ECO:0000259" key="1">
    <source>
        <dbReference type="PROSITE" id="PS50011"/>
    </source>
</evidence>